<comment type="caution">
    <text evidence="9">The sequence shown here is derived from an EMBL/GenBank/DDBJ whole genome shotgun (WGS) entry which is preliminary data.</text>
</comment>
<dbReference type="GO" id="GO:0004674">
    <property type="term" value="F:protein serine/threonine kinase activity"/>
    <property type="evidence" value="ECO:0007669"/>
    <property type="project" value="UniProtKB-KW"/>
</dbReference>
<organism evidence="9 11">
    <name type="scientific">Didymodactylos carnosus</name>
    <dbReference type="NCBI Taxonomy" id="1234261"/>
    <lineage>
        <taxon>Eukaryota</taxon>
        <taxon>Metazoa</taxon>
        <taxon>Spiralia</taxon>
        <taxon>Gnathifera</taxon>
        <taxon>Rotifera</taxon>
        <taxon>Eurotatoria</taxon>
        <taxon>Bdelloidea</taxon>
        <taxon>Philodinida</taxon>
        <taxon>Philodinidae</taxon>
        <taxon>Didymodactylos</taxon>
    </lineage>
</organism>
<dbReference type="PANTHER" id="PTHR48013:SF11">
    <property type="entry name" value="LICORNE"/>
    <property type="match status" value="1"/>
</dbReference>
<dbReference type="EMBL" id="CAJNOQ010012934">
    <property type="protein sequence ID" value="CAF1311047.1"/>
    <property type="molecule type" value="Genomic_DNA"/>
</dbReference>
<evidence type="ECO:0000256" key="7">
    <source>
        <dbReference type="ARBA" id="ARBA00038999"/>
    </source>
</evidence>
<dbReference type="Proteomes" id="UP000663829">
    <property type="component" value="Unassembled WGS sequence"/>
</dbReference>
<sequence>MPRKVLILAADATDFPEINEPPSYPFALPNKSTTINYGDKEIHINVDKLEFIRTIGVGQSGRVELERVHDHPNVQMAVKKMLLHSDHENRLITMNDLKTMEDVKSDNQPYVVKFYGALMNNERELCICMEVMDTSMDKFYPTMHLINKLDLLDQTLRRLVHNTTDALNYLKLQKNIIHRDIKPQNILLNKNCIFKICDFGICGKLDKSMVRSYKGTMVYMPPERLETSKPYGIRSDMWALGISLLEIANGIHPLHDRKSEFDILYKLQTSLFAIPQTISREMNELIHCLLKYDVQERPCSYQEILGMPVINEVKISPSNEEIDFVTVIIEHIPVDEEN</sequence>
<dbReference type="GO" id="GO:0004708">
    <property type="term" value="F:MAP kinase kinase activity"/>
    <property type="evidence" value="ECO:0007669"/>
    <property type="project" value="UniProtKB-EC"/>
</dbReference>
<comment type="similarity">
    <text evidence="6">Belongs to the protein kinase superfamily. STE Ser/Thr protein kinase family. MAP kinase kinase subfamily.</text>
</comment>
<dbReference type="EMBL" id="CAJOBC010042450">
    <property type="protein sequence ID" value="CAF4148474.1"/>
    <property type="molecule type" value="Genomic_DNA"/>
</dbReference>
<dbReference type="Proteomes" id="UP000681722">
    <property type="component" value="Unassembled WGS sequence"/>
</dbReference>
<evidence type="ECO:0000256" key="3">
    <source>
        <dbReference type="ARBA" id="ARBA00022741"/>
    </source>
</evidence>
<dbReference type="InterPro" id="IPR000719">
    <property type="entry name" value="Prot_kinase_dom"/>
</dbReference>
<dbReference type="InterPro" id="IPR008271">
    <property type="entry name" value="Ser/Thr_kinase_AS"/>
</dbReference>
<keyword evidence="2" id="KW-0808">Transferase</keyword>
<dbReference type="PROSITE" id="PS50011">
    <property type="entry name" value="PROTEIN_KINASE_DOM"/>
    <property type="match status" value="1"/>
</dbReference>
<dbReference type="EC" id="2.7.12.2" evidence="7"/>
<dbReference type="Pfam" id="PF00069">
    <property type="entry name" value="Pkinase"/>
    <property type="match status" value="1"/>
</dbReference>
<dbReference type="InterPro" id="IPR011009">
    <property type="entry name" value="Kinase-like_dom_sf"/>
</dbReference>
<dbReference type="GO" id="GO:0005524">
    <property type="term" value="F:ATP binding"/>
    <property type="evidence" value="ECO:0007669"/>
    <property type="project" value="UniProtKB-KW"/>
</dbReference>
<name>A0A815EDE1_9BILA</name>
<reference evidence="9" key="1">
    <citation type="submission" date="2021-02" db="EMBL/GenBank/DDBJ databases">
        <authorList>
            <person name="Nowell W R."/>
        </authorList>
    </citation>
    <scope>NUCLEOTIDE SEQUENCE</scope>
</reference>
<gene>
    <name evidence="9" type="ORF">GPM918_LOCUS28994</name>
    <name evidence="10" type="ORF">SRO942_LOCUS29536</name>
</gene>
<evidence type="ECO:0000256" key="1">
    <source>
        <dbReference type="ARBA" id="ARBA00022527"/>
    </source>
</evidence>
<evidence type="ECO:0000256" key="6">
    <source>
        <dbReference type="ARBA" id="ARBA00038035"/>
    </source>
</evidence>
<dbReference type="SMART" id="SM00220">
    <property type="entry name" value="S_TKc"/>
    <property type="match status" value="1"/>
</dbReference>
<evidence type="ECO:0000313" key="9">
    <source>
        <dbReference type="EMBL" id="CAF1311047.1"/>
    </source>
</evidence>
<evidence type="ECO:0000259" key="8">
    <source>
        <dbReference type="PROSITE" id="PS50011"/>
    </source>
</evidence>
<keyword evidence="5" id="KW-0067">ATP-binding</keyword>
<dbReference type="FunFam" id="3.30.200.20:FF:000040">
    <property type="entry name" value="Dual specificity mitogen-activated protein kinase kinase"/>
    <property type="match status" value="1"/>
</dbReference>
<dbReference type="Gene3D" id="3.30.200.20">
    <property type="entry name" value="Phosphorylase Kinase, domain 1"/>
    <property type="match status" value="1"/>
</dbReference>
<dbReference type="PROSITE" id="PS00108">
    <property type="entry name" value="PROTEIN_KINASE_ST"/>
    <property type="match status" value="1"/>
</dbReference>
<evidence type="ECO:0000256" key="2">
    <source>
        <dbReference type="ARBA" id="ARBA00022679"/>
    </source>
</evidence>
<evidence type="ECO:0000313" key="11">
    <source>
        <dbReference type="Proteomes" id="UP000663829"/>
    </source>
</evidence>
<keyword evidence="3" id="KW-0547">Nucleotide-binding</keyword>
<evidence type="ECO:0000313" key="10">
    <source>
        <dbReference type="EMBL" id="CAF4148474.1"/>
    </source>
</evidence>
<dbReference type="PANTHER" id="PTHR48013">
    <property type="entry name" value="DUAL SPECIFICITY MITOGEN-ACTIVATED PROTEIN KINASE KINASE 5-RELATED"/>
    <property type="match status" value="1"/>
</dbReference>
<keyword evidence="11" id="KW-1185">Reference proteome</keyword>
<keyword evidence="1" id="KW-0723">Serine/threonine-protein kinase</keyword>
<protein>
    <recommendedName>
        <fullName evidence="7">mitogen-activated protein kinase kinase</fullName>
        <ecNumber evidence="7">2.7.12.2</ecNumber>
    </recommendedName>
</protein>
<feature type="domain" description="Protein kinase" evidence="8">
    <location>
        <begin position="49"/>
        <end position="310"/>
    </location>
</feature>
<dbReference type="OrthoDB" id="5337378at2759"/>
<keyword evidence="4" id="KW-0418">Kinase</keyword>
<dbReference type="AlphaFoldDB" id="A0A815EDE1"/>
<dbReference type="Gene3D" id="1.10.510.10">
    <property type="entry name" value="Transferase(Phosphotransferase) domain 1"/>
    <property type="match status" value="1"/>
</dbReference>
<evidence type="ECO:0000256" key="4">
    <source>
        <dbReference type="ARBA" id="ARBA00022777"/>
    </source>
</evidence>
<evidence type="ECO:0000256" key="5">
    <source>
        <dbReference type="ARBA" id="ARBA00022840"/>
    </source>
</evidence>
<proteinExistence type="inferred from homology"/>
<accession>A0A815EDE1</accession>
<dbReference type="SUPFAM" id="SSF56112">
    <property type="entry name" value="Protein kinase-like (PK-like)"/>
    <property type="match status" value="1"/>
</dbReference>
<dbReference type="GO" id="GO:0051403">
    <property type="term" value="P:stress-activated MAPK cascade"/>
    <property type="evidence" value="ECO:0007669"/>
    <property type="project" value="TreeGrafter"/>
</dbReference>
<dbReference type="PIRSF" id="PIRSF000654">
    <property type="entry name" value="Integrin-linked_kinase"/>
    <property type="match status" value="1"/>
</dbReference>